<organism evidence="1 2">
    <name type="scientific">Dentiscutata heterogama</name>
    <dbReference type="NCBI Taxonomy" id="1316150"/>
    <lineage>
        <taxon>Eukaryota</taxon>
        <taxon>Fungi</taxon>
        <taxon>Fungi incertae sedis</taxon>
        <taxon>Mucoromycota</taxon>
        <taxon>Glomeromycotina</taxon>
        <taxon>Glomeromycetes</taxon>
        <taxon>Diversisporales</taxon>
        <taxon>Gigasporaceae</taxon>
        <taxon>Dentiscutata</taxon>
    </lineage>
</organism>
<dbReference type="EMBL" id="CAJVPU010001550">
    <property type="protein sequence ID" value="CAG8483505.1"/>
    <property type="molecule type" value="Genomic_DNA"/>
</dbReference>
<gene>
    <name evidence="1" type="ORF">DHETER_LOCUS2231</name>
</gene>
<keyword evidence="2" id="KW-1185">Reference proteome</keyword>
<proteinExistence type="predicted"/>
<reference evidence="1" key="1">
    <citation type="submission" date="2021-06" db="EMBL/GenBank/DDBJ databases">
        <authorList>
            <person name="Kallberg Y."/>
            <person name="Tangrot J."/>
            <person name="Rosling A."/>
        </authorList>
    </citation>
    <scope>NUCLEOTIDE SEQUENCE</scope>
    <source>
        <strain evidence="1">IL203A</strain>
    </source>
</reference>
<protein>
    <submittedName>
        <fullName evidence="1">16080_t:CDS:1</fullName>
    </submittedName>
</protein>
<comment type="caution">
    <text evidence="1">The sequence shown here is derived from an EMBL/GenBank/DDBJ whole genome shotgun (WGS) entry which is preliminary data.</text>
</comment>
<accession>A0ACA9KPF2</accession>
<sequence>MSGEPSIGTNSSMGIQLQNDNLVMTSIQQSEIAISTNSFNDPPPSFAESQRQKYLEQNAQNTARIHHIQIPETPINESIWGSTYYIDLPINSPEPLKSIPILLGQWRATSISGNDIVASVLYTIGICTVVAGKYAPLSLLIISIILYPYKNIINEVGTALPLNGGSYNVLLNTSSKWFASVAAALELLDYVTTAVVSAATAASYLSGALNLSNTVMFWLTIGFIVLFAGIVMLGLRESSNVAFVIFIFHCLTLILLIITCLVRWIIQGNSILIENWKDPGSGNPLLDIFNGICVGLLGITGFETSCNYIEDQKPGVFPKTIRNMWVLAFIFNAPISFLAITIMPLSTFKEHQNDIISTLGGYAAGDWLKIFITVDAVIVLGAGVLTGFVGVSGLIHRMASDHLLPQFLLNRNRLTNTYHWIILSFLIFCITLFTIVGGDVTSLSGVFAVSFLSVLCMFAVGNIFLKYKRGRLYRPIRVSTGTAVFGLACILAGLIGNIIYDPAIAGYFAIYFGIIFTIMMIMLNRVWLLKTIFFYLDKTVTLHKYKLDEVLIRSIKKLKLQPVVFFTKTDELHILNKAILYVKNSESSSYLKLIHIYEKIEDVSMAIENLYPKIQIDLILIQGEFNPKTVDCISKHLRIPKSLMFISCPGSEFPYRIGEFGGVRTIML</sequence>
<name>A0ACA9KPF2_9GLOM</name>
<evidence type="ECO:0000313" key="2">
    <source>
        <dbReference type="Proteomes" id="UP000789702"/>
    </source>
</evidence>
<evidence type="ECO:0000313" key="1">
    <source>
        <dbReference type="EMBL" id="CAG8483505.1"/>
    </source>
</evidence>
<dbReference type="Proteomes" id="UP000789702">
    <property type="component" value="Unassembled WGS sequence"/>
</dbReference>